<dbReference type="SUPFAM" id="SSF103473">
    <property type="entry name" value="MFS general substrate transporter"/>
    <property type="match status" value="1"/>
</dbReference>
<feature type="transmembrane region" description="Helical" evidence="6">
    <location>
        <begin position="340"/>
        <end position="362"/>
    </location>
</feature>
<feature type="domain" description="Major facilitator superfamily (MFS) profile" evidence="7">
    <location>
        <begin position="32"/>
        <end position="458"/>
    </location>
</feature>
<dbReference type="PROSITE" id="PS50850">
    <property type="entry name" value="MFS"/>
    <property type="match status" value="1"/>
</dbReference>
<evidence type="ECO:0000256" key="4">
    <source>
        <dbReference type="ARBA" id="ARBA00023136"/>
    </source>
</evidence>
<evidence type="ECO:0000259" key="7">
    <source>
        <dbReference type="PROSITE" id="PS50850"/>
    </source>
</evidence>
<evidence type="ECO:0000313" key="9">
    <source>
        <dbReference type="Proteomes" id="UP001232750"/>
    </source>
</evidence>
<accession>A0ABT7DLJ3</accession>
<keyword evidence="4 6" id="KW-0472">Membrane</keyword>
<sequence length="458" mass="47659">MNQELTENDERVDDAKVRERSGARGGERLWTPLFALIVAMTLCTFMVGQGLNSGTSVYLAHAGEGAAFAGVLAAVFSIAAAVTRIVCGPLIDKRGRYQAMCVGMMLLAVGTVAPALVNNPVMFVACRVVQGIGFSAATTASATAAADVLPLSRLGEGIGYYGLGQALAMSIGPALALFLVSTDPAENLYFGLTAICVTGLVFTLFCRYEHNPARLPATSAYRRKWEARRAAEVAGMTGELEAAQTADNPAPGQKPAARSAGDEPSLSGWRSVLEPRALPGALPMLVLSPAFGFGIFFVGLYGTSLGISNPGLFYTLSAVSMIVVRLNSKSFMDRVAPIKVFAASTVCGVGAFALLLFAGAGGSGSGDMPFYLGGILYGVCLGISSPLNQSVAVKNTPPARWGATNALFLLATDLGIGMSSLVWGLVNDSFGFGATILCVITCILAAFLVSCITYPRER</sequence>
<feature type="region of interest" description="Disordered" evidence="5">
    <location>
        <begin position="242"/>
        <end position="266"/>
    </location>
</feature>
<dbReference type="InterPro" id="IPR036259">
    <property type="entry name" value="MFS_trans_sf"/>
</dbReference>
<dbReference type="EMBL" id="JASJEU010000012">
    <property type="protein sequence ID" value="MDJ1650409.1"/>
    <property type="molecule type" value="Genomic_DNA"/>
</dbReference>
<feature type="transmembrane region" description="Helical" evidence="6">
    <location>
        <begin position="67"/>
        <end position="87"/>
    </location>
</feature>
<feature type="transmembrane region" description="Helical" evidence="6">
    <location>
        <begin position="432"/>
        <end position="454"/>
    </location>
</feature>
<keyword evidence="2 6" id="KW-0812">Transmembrane</keyword>
<comment type="subcellular location">
    <subcellularLocation>
        <location evidence="1">Cell membrane</location>
        <topology evidence="1">Multi-pass membrane protein</topology>
    </subcellularLocation>
</comment>
<evidence type="ECO:0000313" key="8">
    <source>
        <dbReference type="EMBL" id="MDJ1650409.1"/>
    </source>
</evidence>
<dbReference type="InterPro" id="IPR011701">
    <property type="entry name" value="MFS"/>
</dbReference>
<gene>
    <name evidence="8" type="ORF">QNJ86_06320</name>
</gene>
<feature type="transmembrane region" description="Helical" evidence="6">
    <location>
        <begin position="158"/>
        <end position="181"/>
    </location>
</feature>
<feature type="transmembrane region" description="Helical" evidence="6">
    <location>
        <begin position="99"/>
        <end position="116"/>
    </location>
</feature>
<dbReference type="InterPro" id="IPR052714">
    <property type="entry name" value="MFS_Exporter"/>
</dbReference>
<feature type="transmembrane region" description="Helical" evidence="6">
    <location>
        <begin position="368"/>
        <end position="387"/>
    </location>
</feature>
<feature type="transmembrane region" description="Helical" evidence="6">
    <location>
        <begin position="311"/>
        <end position="328"/>
    </location>
</feature>
<dbReference type="Gene3D" id="1.20.1250.20">
    <property type="entry name" value="MFS general substrate transporter like domains"/>
    <property type="match status" value="1"/>
</dbReference>
<feature type="transmembrane region" description="Helical" evidence="6">
    <location>
        <begin position="277"/>
        <end position="299"/>
    </location>
</feature>
<keyword evidence="9" id="KW-1185">Reference proteome</keyword>
<proteinExistence type="predicted"/>
<evidence type="ECO:0000256" key="3">
    <source>
        <dbReference type="ARBA" id="ARBA00022989"/>
    </source>
</evidence>
<protein>
    <submittedName>
        <fullName evidence="8">MFS transporter</fullName>
    </submittedName>
</protein>
<feature type="transmembrane region" description="Helical" evidence="6">
    <location>
        <begin position="187"/>
        <end position="206"/>
    </location>
</feature>
<keyword evidence="3 6" id="KW-1133">Transmembrane helix</keyword>
<evidence type="ECO:0000256" key="6">
    <source>
        <dbReference type="SAM" id="Phobius"/>
    </source>
</evidence>
<name>A0ABT7DLJ3_9ACTN</name>
<reference evidence="8 9" key="1">
    <citation type="submission" date="2023-05" db="EMBL/GenBank/DDBJ databases">
        <title>Gordonibacter KGMB12511T sp. nov., isolated from faeces of healthy Korean.</title>
        <authorList>
            <person name="Kim H.S."/>
            <person name="Kim J.-S."/>
            <person name="Suh M.K."/>
            <person name="Eom M.K."/>
            <person name="Do H.E."/>
            <person name="Lee J.-S."/>
        </authorList>
    </citation>
    <scope>NUCLEOTIDE SEQUENCE [LARGE SCALE GENOMIC DNA]</scope>
    <source>
        <strain evidence="8 9">KGMB12511</strain>
    </source>
</reference>
<feature type="transmembrane region" description="Helical" evidence="6">
    <location>
        <begin position="29"/>
        <end position="47"/>
    </location>
</feature>
<feature type="transmembrane region" description="Helical" evidence="6">
    <location>
        <begin position="122"/>
        <end position="146"/>
    </location>
</feature>
<dbReference type="PANTHER" id="PTHR23531">
    <property type="entry name" value="QUINOLENE RESISTANCE PROTEIN NORA"/>
    <property type="match status" value="1"/>
</dbReference>
<evidence type="ECO:0000256" key="5">
    <source>
        <dbReference type="SAM" id="MobiDB-lite"/>
    </source>
</evidence>
<dbReference type="Proteomes" id="UP001232750">
    <property type="component" value="Unassembled WGS sequence"/>
</dbReference>
<feature type="transmembrane region" description="Helical" evidence="6">
    <location>
        <begin position="407"/>
        <end position="426"/>
    </location>
</feature>
<evidence type="ECO:0000256" key="1">
    <source>
        <dbReference type="ARBA" id="ARBA00004651"/>
    </source>
</evidence>
<dbReference type="RefSeq" id="WP_283831757.1">
    <property type="nucleotide sequence ID" value="NZ_JASJEU010000012.1"/>
</dbReference>
<comment type="caution">
    <text evidence="8">The sequence shown here is derived from an EMBL/GenBank/DDBJ whole genome shotgun (WGS) entry which is preliminary data.</text>
</comment>
<evidence type="ECO:0000256" key="2">
    <source>
        <dbReference type="ARBA" id="ARBA00022692"/>
    </source>
</evidence>
<dbReference type="Pfam" id="PF07690">
    <property type="entry name" value="MFS_1"/>
    <property type="match status" value="1"/>
</dbReference>
<organism evidence="8 9">
    <name type="scientific">Gordonibacter faecis</name>
    <dbReference type="NCBI Taxonomy" id="3047475"/>
    <lineage>
        <taxon>Bacteria</taxon>
        <taxon>Bacillati</taxon>
        <taxon>Actinomycetota</taxon>
        <taxon>Coriobacteriia</taxon>
        <taxon>Eggerthellales</taxon>
        <taxon>Eggerthellaceae</taxon>
        <taxon>Gordonibacter</taxon>
    </lineage>
</organism>
<dbReference type="PANTHER" id="PTHR23531:SF1">
    <property type="entry name" value="QUINOLENE RESISTANCE PROTEIN NORA"/>
    <property type="match status" value="1"/>
</dbReference>
<dbReference type="InterPro" id="IPR020846">
    <property type="entry name" value="MFS_dom"/>
</dbReference>